<dbReference type="Pfam" id="PF10246">
    <property type="entry name" value="MRP-S35"/>
    <property type="match status" value="1"/>
</dbReference>
<sequence length="83" mass="9414">MSSFAKLLRHSNFVKLGDFKNRLVVGRVVHRVNDDLYIDFGMKFNAICKPPAGSFQNFPIGADVVLKLQDPELSISFWAQNMI</sequence>
<keyword evidence="1" id="KW-1185">Reference proteome</keyword>
<dbReference type="PANTHER" id="PTHR13447">
    <property type="entry name" value="MITOCHONDRIAL 28S RIBOSOMAL PROTEIN S28"/>
    <property type="match status" value="1"/>
</dbReference>
<protein>
    <submittedName>
        <fullName evidence="2">Uncharacterized protein</fullName>
    </submittedName>
</protein>
<name>A0A915DS01_9BILA</name>
<evidence type="ECO:0000313" key="1">
    <source>
        <dbReference type="Proteomes" id="UP000887574"/>
    </source>
</evidence>
<accession>A0A915DS01</accession>
<evidence type="ECO:0000313" key="2">
    <source>
        <dbReference type="WBParaSite" id="jg23045"/>
    </source>
</evidence>
<dbReference type="GO" id="GO:0005763">
    <property type="term" value="C:mitochondrial small ribosomal subunit"/>
    <property type="evidence" value="ECO:0007669"/>
    <property type="project" value="TreeGrafter"/>
</dbReference>
<reference evidence="2" key="1">
    <citation type="submission" date="2022-11" db="UniProtKB">
        <authorList>
            <consortium name="WormBaseParasite"/>
        </authorList>
    </citation>
    <scope>IDENTIFICATION</scope>
</reference>
<dbReference type="PANTHER" id="PTHR13447:SF2">
    <property type="entry name" value="SMALL RIBOSOMAL SUBUNIT PROTEIN BS1M"/>
    <property type="match status" value="1"/>
</dbReference>
<dbReference type="AlphaFoldDB" id="A0A915DS01"/>
<dbReference type="Proteomes" id="UP000887574">
    <property type="component" value="Unplaced"/>
</dbReference>
<organism evidence="1 2">
    <name type="scientific">Ditylenchus dipsaci</name>
    <dbReference type="NCBI Taxonomy" id="166011"/>
    <lineage>
        <taxon>Eukaryota</taxon>
        <taxon>Metazoa</taxon>
        <taxon>Ecdysozoa</taxon>
        <taxon>Nematoda</taxon>
        <taxon>Chromadorea</taxon>
        <taxon>Rhabditida</taxon>
        <taxon>Tylenchina</taxon>
        <taxon>Tylenchomorpha</taxon>
        <taxon>Sphaerularioidea</taxon>
        <taxon>Anguinidae</taxon>
        <taxon>Anguininae</taxon>
        <taxon>Ditylenchus</taxon>
    </lineage>
</organism>
<dbReference type="InterPro" id="IPR019375">
    <property type="entry name" value="Ribosomal_bS1m"/>
</dbReference>
<proteinExistence type="predicted"/>
<dbReference type="WBParaSite" id="jg23045">
    <property type="protein sequence ID" value="jg23045"/>
    <property type="gene ID" value="jg23045"/>
</dbReference>